<dbReference type="EMBL" id="HF936296">
    <property type="protein sequence ID" value="CCX34045.1"/>
    <property type="molecule type" value="Genomic_DNA"/>
</dbReference>
<accession>U4LQ16</accession>
<evidence type="ECO:0000256" key="1">
    <source>
        <dbReference type="SAM" id="MobiDB-lite"/>
    </source>
</evidence>
<organism evidence="2 3">
    <name type="scientific">Pyronema omphalodes (strain CBS 100304)</name>
    <name type="common">Pyronema confluens</name>
    <dbReference type="NCBI Taxonomy" id="1076935"/>
    <lineage>
        <taxon>Eukaryota</taxon>
        <taxon>Fungi</taxon>
        <taxon>Dikarya</taxon>
        <taxon>Ascomycota</taxon>
        <taxon>Pezizomycotina</taxon>
        <taxon>Pezizomycetes</taxon>
        <taxon>Pezizales</taxon>
        <taxon>Pyronemataceae</taxon>
        <taxon>Pyronema</taxon>
    </lineage>
</organism>
<protein>
    <submittedName>
        <fullName evidence="2">Uncharacterized protein</fullName>
    </submittedName>
</protein>
<name>U4LQ16_PYROM</name>
<reference evidence="2 3" key="1">
    <citation type="journal article" date="2013" name="PLoS Genet.">
        <title>The genome and development-dependent transcriptomes of Pyronema confluens: a window into fungal evolution.</title>
        <authorList>
            <person name="Traeger S."/>
            <person name="Altegoer F."/>
            <person name="Freitag M."/>
            <person name="Gabaldon T."/>
            <person name="Kempken F."/>
            <person name="Kumar A."/>
            <person name="Marcet-Houben M."/>
            <person name="Poggeler S."/>
            <person name="Stajich J.E."/>
            <person name="Nowrousian M."/>
        </authorList>
    </citation>
    <scope>NUCLEOTIDE SEQUENCE [LARGE SCALE GENOMIC DNA]</scope>
    <source>
        <strain evidence="3">CBS 100304</strain>
        <tissue evidence="2">Vegetative mycelium</tissue>
    </source>
</reference>
<gene>
    <name evidence="2" type="ORF">PCON_02523</name>
</gene>
<evidence type="ECO:0000313" key="2">
    <source>
        <dbReference type="EMBL" id="CCX34045.1"/>
    </source>
</evidence>
<feature type="compositionally biased region" description="Basic residues" evidence="1">
    <location>
        <begin position="11"/>
        <end position="20"/>
    </location>
</feature>
<dbReference type="AlphaFoldDB" id="U4LQ16"/>
<proteinExistence type="predicted"/>
<dbReference type="Proteomes" id="UP000018144">
    <property type="component" value="Unassembled WGS sequence"/>
</dbReference>
<keyword evidence="3" id="KW-1185">Reference proteome</keyword>
<feature type="region of interest" description="Disordered" evidence="1">
    <location>
        <begin position="1"/>
        <end position="20"/>
    </location>
</feature>
<evidence type="ECO:0000313" key="3">
    <source>
        <dbReference type="Proteomes" id="UP000018144"/>
    </source>
</evidence>
<sequence>MFAKDELSLRSQRRAGKLTA</sequence>